<organism evidence="1 2">
    <name type="scientific">Reticulomyxa filosa</name>
    <dbReference type="NCBI Taxonomy" id="46433"/>
    <lineage>
        <taxon>Eukaryota</taxon>
        <taxon>Sar</taxon>
        <taxon>Rhizaria</taxon>
        <taxon>Retaria</taxon>
        <taxon>Foraminifera</taxon>
        <taxon>Monothalamids</taxon>
        <taxon>Reticulomyxidae</taxon>
        <taxon>Reticulomyxa</taxon>
    </lineage>
</organism>
<reference evidence="1 2" key="1">
    <citation type="journal article" date="2013" name="Curr. Biol.">
        <title>The Genome of the Foraminiferan Reticulomyxa filosa.</title>
        <authorList>
            <person name="Glockner G."/>
            <person name="Hulsmann N."/>
            <person name="Schleicher M."/>
            <person name="Noegel A.A."/>
            <person name="Eichinger L."/>
            <person name="Gallinger C."/>
            <person name="Pawlowski J."/>
            <person name="Sierra R."/>
            <person name="Euteneuer U."/>
            <person name="Pillet L."/>
            <person name="Moustafa A."/>
            <person name="Platzer M."/>
            <person name="Groth M."/>
            <person name="Szafranski K."/>
            <person name="Schliwa M."/>
        </authorList>
    </citation>
    <scope>NUCLEOTIDE SEQUENCE [LARGE SCALE GENOMIC DNA]</scope>
</reference>
<gene>
    <name evidence="1" type="ORF">RFI_22049</name>
</gene>
<proteinExistence type="predicted"/>
<sequence length="115" mass="13500">MIELHHKLKSSPQTFESVYLLLLLFFFIKLASKWGCHEVVHWLINNELENCIGAFYLSKVTGKQLLHHLTYKDYIAMKIPLKEIGNILYQTELLKQEVSDSQSQSHSKFEIETFD</sequence>
<evidence type="ECO:0000313" key="1">
    <source>
        <dbReference type="EMBL" id="ETO15316.1"/>
    </source>
</evidence>
<dbReference type="InterPro" id="IPR013761">
    <property type="entry name" value="SAM/pointed_sf"/>
</dbReference>
<evidence type="ECO:0008006" key="3">
    <source>
        <dbReference type="Google" id="ProtNLM"/>
    </source>
</evidence>
<name>X6MNT2_RETFI</name>
<dbReference type="AlphaFoldDB" id="X6MNT2"/>
<accession>X6MNT2</accession>
<protein>
    <recommendedName>
        <fullName evidence="3">SAM domain-containing protein</fullName>
    </recommendedName>
</protein>
<comment type="caution">
    <text evidence="1">The sequence shown here is derived from an EMBL/GenBank/DDBJ whole genome shotgun (WGS) entry which is preliminary data.</text>
</comment>
<dbReference type="Proteomes" id="UP000023152">
    <property type="component" value="Unassembled WGS sequence"/>
</dbReference>
<feature type="non-terminal residue" evidence="1">
    <location>
        <position position="115"/>
    </location>
</feature>
<dbReference type="SUPFAM" id="SSF47769">
    <property type="entry name" value="SAM/Pointed domain"/>
    <property type="match status" value="1"/>
</dbReference>
<keyword evidence="2" id="KW-1185">Reference proteome</keyword>
<dbReference type="Gene3D" id="1.10.150.50">
    <property type="entry name" value="Transcription Factor, Ets-1"/>
    <property type="match status" value="1"/>
</dbReference>
<dbReference type="EMBL" id="ASPP01019240">
    <property type="protein sequence ID" value="ETO15316.1"/>
    <property type="molecule type" value="Genomic_DNA"/>
</dbReference>
<evidence type="ECO:0000313" key="2">
    <source>
        <dbReference type="Proteomes" id="UP000023152"/>
    </source>
</evidence>